<reference evidence="2 3" key="1">
    <citation type="journal article" date="2019" name="Commun. Biol.">
        <title>The bagworm genome reveals a unique fibroin gene that provides high tensile strength.</title>
        <authorList>
            <person name="Kono N."/>
            <person name="Nakamura H."/>
            <person name="Ohtoshi R."/>
            <person name="Tomita M."/>
            <person name="Numata K."/>
            <person name="Arakawa K."/>
        </authorList>
    </citation>
    <scope>NUCLEOTIDE SEQUENCE [LARGE SCALE GENOMIC DNA]</scope>
</reference>
<organism evidence="2 3">
    <name type="scientific">Eumeta variegata</name>
    <name type="common">Bagworm moth</name>
    <name type="synonym">Eumeta japonica</name>
    <dbReference type="NCBI Taxonomy" id="151549"/>
    <lineage>
        <taxon>Eukaryota</taxon>
        <taxon>Metazoa</taxon>
        <taxon>Ecdysozoa</taxon>
        <taxon>Arthropoda</taxon>
        <taxon>Hexapoda</taxon>
        <taxon>Insecta</taxon>
        <taxon>Pterygota</taxon>
        <taxon>Neoptera</taxon>
        <taxon>Endopterygota</taxon>
        <taxon>Lepidoptera</taxon>
        <taxon>Glossata</taxon>
        <taxon>Ditrysia</taxon>
        <taxon>Tineoidea</taxon>
        <taxon>Psychidae</taxon>
        <taxon>Oiketicinae</taxon>
        <taxon>Eumeta</taxon>
    </lineage>
</organism>
<accession>A0A4C1YZL8</accession>
<evidence type="ECO:0000313" key="2">
    <source>
        <dbReference type="EMBL" id="GBP80700.1"/>
    </source>
</evidence>
<feature type="region of interest" description="Disordered" evidence="1">
    <location>
        <begin position="55"/>
        <end position="78"/>
    </location>
</feature>
<evidence type="ECO:0000256" key="1">
    <source>
        <dbReference type="SAM" id="MobiDB-lite"/>
    </source>
</evidence>
<dbReference type="AlphaFoldDB" id="A0A4C1YZL8"/>
<gene>
    <name evidence="2" type="ORF">EVAR_59077_1</name>
</gene>
<dbReference type="EMBL" id="BGZK01001476">
    <property type="protein sequence ID" value="GBP80700.1"/>
    <property type="molecule type" value="Genomic_DNA"/>
</dbReference>
<sequence length="78" mass="9040">MLLSHTLPQSSSYRMMRLNLEPSTLPRRRLAAVKDRHRQRGDDVRDRLKFNAVKRQSSELNNKARYPLASLPGRTAIP</sequence>
<protein>
    <submittedName>
        <fullName evidence="2">Uncharacterized protein</fullName>
    </submittedName>
</protein>
<proteinExistence type="predicted"/>
<dbReference type="Proteomes" id="UP000299102">
    <property type="component" value="Unassembled WGS sequence"/>
</dbReference>
<name>A0A4C1YZL8_EUMVA</name>
<comment type="caution">
    <text evidence="2">The sequence shown here is derived from an EMBL/GenBank/DDBJ whole genome shotgun (WGS) entry which is preliminary data.</text>
</comment>
<keyword evidence="3" id="KW-1185">Reference proteome</keyword>
<evidence type="ECO:0000313" key="3">
    <source>
        <dbReference type="Proteomes" id="UP000299102"/>
    </source>
</evidence>